<dbReference type="EMBL" id="FNOP01000005">
    <property type="protein sequence ID" value="SDW73168.1"/>
    <property type="molecule type" value="Genomic_DNA"/>
</dbReference>
<dbReference type="RefSeq" id="WP_012937476.1">
    <property type="nucleotide sequence ID" value="NZ_CALAKB010000006.1"/>
</dbReference>
<dbReference type="GO" id="GO:0045333">
    <property type="term" value="P:cellular respiration"/>
    <property type="evidence" value="ECO:0007669"/>
    <property type="project" value="UniProtKB-ARBA"/>
</dbReference>
<dbReference type="Gene3D" id="3.40.50.970">
    <property type="match status" value="1"/>
</dbReference>
<dbReference type="OMA" id="KMPTLWC"/>
<sequence length="271" mass="29326">MKSYKDYMLFDKLPQTWCAGCSHGIVLQSIAAVMAELEVDKHDMALVSGIGCFGRVDDYLDINCMHVTHGRALAAATGVALGNPDLHVLVTMGDGDGTTIGGNHLIHAARRNINVTAIISNNYNYGQTGGQYSGTTPTHSITQTSPYGHIEQNFDVCKLAIAAGASYVGRATAYNPVMLRKLIKEGMQVKGFSLIEVMSACPTHYGKFNKLGAAAHMMQLMNEQSVTVAQAAKMSEEELQGKIVVGCLKNAPRDDYYTDYKKIIDANRIEG</sequence>
<dbReference type="Pfam" id="PF02775">
    <property type="entry name" value="TPP_enzyme_C"/>
    <property type="match status" value="1"/>
</dbReference>
<dbReference type="InterPro" id="IPR029061">
    <property type="entry name" value="THDP-binding"/>
</dbReference>
<accession>A0A1H2VXT9</accession>
<gene>
    <name evidence="3" type="ORF">SAMN05216495_10532</name>
</gene>
<keyword evidence="1" id="KW-0560">Oxidoreductase</keyword>
<organism evidence="3 4">
    <name type="scientific">Acidaminococcus fermentans</name>
    <dbReference type="NCBI Taxonomy" id="905"/>
    <lineage>
        <taxon>Bacteria</taxon>
        <taxon>Bacillati</taxon>
        <taxon>Bacillota</taxon>
        <taxon>Negativicutes</taxon>
        <taxon>Acidaminococcales</taxon>
        <taxon>Acidaminococcaceae</taxon>
        <taxon>Acidaminococcus</taxon>
    </lineage>
</organism>
<dbReference type="GO" id="GO:0030976">
    <property type="term" value="F:thiamine pyrophosphate binding"/>
    <property type="evidence" value="ECO:0007669"/>
    <property type="project" value="InterPro"/>
</dbReference>
<name>A0A1H2VXT9_ACIFE</name>
<dbReference type="SUPFAM" id="SSF52518">
    <property type="entry name" value="Thiamin diphosphate-binding fold (THDP-binding)"/>
    <property type="match status" value="1"/>
</dbReference>
<reference evidence="3 4" key="1">
    <citation type="submission" date="2016-10" db="EMBL/GenBank/DDBJ databases">
        <authorList>
            <person name="Varghese N."/>
            <person name="Submissions S."/>
        </authorList>
    </citation>
    <scope>NUCLEOTIDE SEQUENCE [LARGE SCALE GENOMIC DNA]</scope>
    <source>
        <strain evidence="3 4">WCC6</strain>
    </source>
</reference>
<dbReference type="PANTHER" id="PTHR48084:SF1">
    <property type="entry name" value="2-OXOGLUTARATE SYNTHASE SUBUNIT KORB"/>
    <property type="match status" value="1"/>
</dbReference>
<evidence type="ECO:0000313" key="4">
    <source>
        <dbReference type="Proteomes" id="UP000182379"/>
    </source>
</evidence>
<evidence type="ECO:0000313" key="3">
    <source>
        <dbReference type="EMBL" id="SDW73168.1"/>
    </source>
</evidence>
<dbReference type="AlphaFoldDB" id="A0A1H2VXT9"/>
<dbReference type="PANTHER" id="PTHR48084">
    <property type="entry name" value="2-OXOGLUTARATE OXIDOREDUCTASE SUBUNIT KORB-RELATED"/>
    <property type="match status" value="1"/>
</dbReference>
<dbReference type="InterPro" id="IPR051457">
    <property type="entry name" value="2-oxoacid:Fd_oxidoreductase"/>
</dbReference>
<protein>
    <submittedName>
        <fullName evidence="3">2-oxoglutarate ferredoxin oxidoreductase subunit beta</fullName>
    </submittedName>
</protein>
<comment type="caution">
    <text evidence="3">The sequence shown here is derived from an EMBL/GenBank/DDBJ whole genome shotgun (WGS) entry which is preliminary data.</text>
</comment>
<dbReference type="Proteomes" id="UP000182379">
    <property type="component" value="Unassembled WGS sequence"/>
</dbReference>
<dbReference type="CDD" id="cd03375">
    <property type="entry name" value="TPP_OGFOR"/>
    <property type="match status" value="1"/>
</dbReference>
<evidence type="ECO:0000256" key="1">
    <source>
        <dbReference type="ARBA" id="ARBA00023002"/>
    </source>
</evidence>
<dbReference type="GeneID" id="78333827"/>
<evidence type="ECO:0000259" key="2">
    <source>
        <dbReference type="Pfam" id="PF02775"/>
    </source>
</evidence>
<feature type="domain" description="Thiamine pyrophosphate enzyme TPP-binding" evidence="2">
    <location>
        <begin position="56"/>
        <end position="197"/>
    </location>
</feature>
<dbReference type="GO" id="GO:0016625">
    <property type="term" value="F:oxidoreductase activity, acting on the aldehyde or oxo group of donors, iron-sulfur protein as acceptor"/>
    <property type="evidence" value="ECO:0007669"/>
    <property type="project" value="UniProtKB-ARBA"/>
</dbReference>
<proteinExistence type="predicted"/>
<dbReference type="InterPro" id="IPR011766">
    <property type="entry name" value="TPP_enzyme_TPP-bd"/>
</dbReference>